<sequence length="756" mass="85776">MKTISNKSKIVFLSTFPPTQCGIATYTQDTIKGLTDVYGKSISCEICELVIQPKENPTQAYTLNTKDREEYVKIAEQINQDEAVKLVHIQHEFGLFGGNYGDYLLDFLNALQKPVTYTFHSVIPNPNDELKSLVKLLLSYSKSAFVMTNQSKEILLRDYQIEEDAITCVPHGTHIVVYEKPEHAKQKFNIQDRLVLATFGLLGEGKNIETGLQALPKIIENTPNVLYLIIGKTHPNLIIDGVDSYRTKLEAIVEELNIKDNVRFINEYLDTDDLLDYLKAADIYMFTSKDPNQAVSGTFAYAMSCACPIVASKIPHTREVLTSDSGILVDIGNVDQFAEAAIKLLSDENLRTEMGIQAFTKMRATSWENVGITHMNTYKKLMENPSDIKYSYPSIQLRHIKKMTTDLGIIQFSKISIPDLESGYTLDDNARALVAFCMHYKLTQDKEDLPYILIYLDFILRCQKPKGDFINYVDQENREHVEQNAEVNLEDSNARAIWALGTVISISDILPEAITKKASKCFLNSLKWAENIQSPRSIGFATKGMYLYHSTVPNLYVAAIINKLNTKLLANYEDHASKNWKWFENYLTYANGILPESMLYAYLITNKPIYKKVALDSLDFLMSKMYIDDSFRVISNNGWYQKDAEPDQFGEQPIDVSYTIQTLNAFYNAFKTPEYKQKMKTAFNWFLGKNHLGQIMYNPVSGGGYDGLEKENVNLNQGAESTICYLTARLLMENLKLSEVKVIPLRKSAANVAINL</sequence>
<comment type="caution">
    <text evidence="2">The sequence shown here is derived from an EMBL/GenBank/DDBJ whole genome shotgun (WGS) entry which is preliminary data.</text>
</comment>
<feature type="domain" description="Glycosyl transferase family 1" evidence="1">
    <location>
        <begin position="183"/>
        <end position="358"/>
    </location>
</feature>
<reference evidence="2 3" key="1">
    <citation type="submission" date="2014-07" db="EMBL/GenBank/DDBJ databases">
        <title>Genome of Flavobacterium reichenbachii LMG 25512.</title>
        <authorList>
            <person name="Stropko S.J."/>
            <person name="Pipes S.E."/>
            <person name="Newman J.D."/>
        </authorList>
    </citation>
    <scope>NUCLEOTIDE SEQUENCE [LARGE SCALE GENOMIC DNA]</scope>
    <source>
        <strain evidence="2 3">LMG 25512</strain>
    </source>
</reference>
<dbReference type="EMBL" id="JPRL01000002">
    <property type="protein sequence ID" value="KFF03334.1"/>
    <property type="molecule type" value="Genomic_DNA"/>
</dbReference>
<dbReference type="AlphaFoldDB" id="A0A085ZFX0"/>
<gene>
    <name evidence="2" type="ORF">IW19_20815</name>
</gene>
<dbReference type="PANTHER" id="PTHR12526:SF572">
    <property type="entry name" value="BLL5144 PROTEIN"/>
    <property type="match status" value="1"/>
</dbReference>
<organism evidence="2 3">
    <name type="scientific">Flavobacterium reichenbachii</name>
    <dbReference type="NCBI Taxonomy" id="362418"/>
    <lineage>
        <taxon>Bacteria</taxon>
        <taxon>Pseudomonadati</taxon>
        <taxon>Bacteroidota</taxon>
        <taxon>Flavobacteriia</taxon>
        <taxon>Flavobacteriales</taxon>
        <taxon>Flavobacteriaceae</taxon>
        <taxon>Flavobacterium</taxon>
    </lineage>
</organism>
<dbReference type="PANTHER" id="PTHR12526">
    <property type="entry name" value="GLYCOSYLTRANSFERASE"/>
    <property type="match status" value="1"/>
</dbReference>
<dbReference type="Proteomes" id="UP000028715">
    <property type="component" value="Unassembled WGS sequence"/>
</dbReference>
<dbReference type="SUPFAM" id="SSF48208">
    <property type="entry name" value="Six-hairpin glycosidases"/>
    <property type="match status" value="1"/>
</dbReference>
<dbReference type="RefSeq" id="WP_035688796.1">
    <property type="nucleotide sequence ID" value="NZ_JPRL01000002.1"/>
</dbReference>
<dbReference type="Gene3D" id="3.40.50.2000">
    <property type="entry name" value="Glycogen Phosphorylase B"/>
    <property type="match status" value="2"/>
</dbReference>
<keyword evidence="3" id="KW-1185">Reference proteome</keyword>
<proteinExistence type="predicted"/>
<protein>
    <submittedName>
        <fullName evidence="2">Glycosyl transferase family 1</fullName>
    </submittedName>
</protein>
<dbReference type="InterPro" id="IPR001296">
    <property type="entry name" value="Glyco_trans_1"/>
</dbReference>
<dbReference type="InterPro" id="IPR008928">
    <property type="entry name" value="6-hairpin_glycosidase_sf"/>
</dbReference>
<dbReference type="GO" id="GO:0005975">
    <property type="term" value="P:carbohydrate metabolic process"/>
    <property type="evidence" value="ECO:0007669"/>
    <property type="project" value="InterPro"/>
</dbReference>
<accession>A0A085ZFX0</accession>
<dbReference type="GO" id="GO:0016757">
    <property type="term" value="F:glycosyltransferase activity"/>
    <property type="evidence" value="ECO:0007669"/>
    <property type="project" value="InterPro"/>
</dbReference>
<evidence type="ECO:0000313" key="3">
    <source>
        <dbReference type="Proteomes" id="UP000028715"/>
    </source>
</evidence>
<dbReference type="Pfam" id="PF00534">
    <property type="entry name" value="Glycos_transf_1"/>
    <property type="match status" value="1"/>
</dbReference>
<keyword evidence="2" id="KW-0808">Transferase</keyword>
<dbReference type="STRING" id="362418.IW19_20815"/>
<dbReference type="OrthoDB" id="9765330at2"/>
<name>A0A085ZFX0_9FLAO</name>
<dbReference type="eggNOG" id="COG0438">
    <property type="taxonomic scope" value="Bacteria"/>
</dbReference>
<evidence type="ECO:0000259" key="1">
    <source>
        <dbReference type="Pfam" id="PF00534"/>
    </source>
</evidence>
<evidence type="ECO:0000313" key="2">
    <source>
        <dbReference type="EMBL" id="KFF03334.1"/>
    </source>
</evidence>
<dbReference type="SUPFAM" id="SSF53756">
    <property type="entry name" value="UDP-Glycosyltransferase/glycogen phosphorylase"/>
    <property type="match status" value="1"/>
</dbReference>